<dbReference type="InterPro" id="IPR016192">
    <property type="entry name" value="APOBEC/CMP_deaminase_Zn-bd"/>
</dbReference>
<evidence type="ECO:0000256" key="7">
    <source>
        <dbReference type="ARBA" id="ARBA00048045"/>
    </source>
</evidence>
<feature type="binding site" evidence="8">
    <location>
        <position position="87"/>
    </location>
    <ligand>
        <name>Zn(2+)</name>
        <dbReference type="ChEBI" id="CHEBI:29105"/>
        <note>catalytic</note>
    </ligand>
</feature>
<evidence type="ECO:0000256" key="1">
    <source>
        <dbReference type="ARBA" id="ARBA00010669"/>
    </source>
</evidence>
<evidence type="ECO:0000256" key="4">
    <source>
        <dbReference type="ARBA" id="ARBA00022723"/>
    </source>
</evidence>
<dbReference type="PANTHER" id="PTHR11079:SF202">
    <property type="entry name" value="TRNA-SPECIFIC ADENOSINE DEAMINASE"/>
    <property type="match status" value="1"/>
</dbReference>
<dbReference type="PANTHER" id="PTHR11079">
    <property type="entry name" value="CYTOSINE DEAMINASE FAMILY MEMBER"/>
    <property type="match status" value="1"/>
</dbReference>
<dbReference type="EC" id="3.5.4.33" evidence="8"/>
<dbReference type="FunFam" id="3.40.140.10:FF:000005">
    <property type="entry name" value="tRNA-specific adenosine deaminase"/>
    <property type="match status" value="1"/>
</dbReference>
<dbReference type="SUPFAM" id="SSF53927">
    <property type="entry name" value="Cytidine deaminase-like"/>
    <property type="match status" value="1"/>
</dbReference>
<evidence type="ECO:0000259" key="9">
    <source>
        <dbReference type="PROSITE" id="PS51747"/>
    </source>
</evidence>
<keyword evidence="11" id="KW-1185">Reference proteome</keyword>
<dbReference type="GO" id="GO:0002100">
    <property type="term" value="P:tRNA wobble adenosine to inosine editing"/>
    <property type="evidence" value="ECO:0007669"/>
    <property type="project" value="UniProtKB-UniRule"/>
</dbReference>
<evidence type="ECO:0000256" key="5">
    <source>
        <dbReference type="ARBA" id="ARBA00022801"/>
    </source>
</evidence>
<feature type="binding site" evidence="8">
    <location>
        <position position="54"/>
    </location>
    <ligand>
        <name>Zn(2+)</name>
        <dbReference type="ChEBI" id="CHEBI:29105"/>
        <note>catalytic</note>
    </ligand>
</feature>
<dbReference type="GO" id="GO:0052717">
    <property type="term" value="F:tRNA-specific adenosine-34 deaminase activity"/>
    <property type="evidence" value="ECO:0007669"/>
    <property type="project" value="UniProtKB-UniRule"/>
</dbReference>
<evidence type="ECO:0000256" key="2">
    <source>
        <dbReference type="ARBA" id="ARBA00011738"/>
    </source>
</evidence>
<comment type="cofactor">
    <cofactor evidence="8">
        <name>Zn(2+)</name>
        <dbReference type="ChEBI" id="CHEBI:29105"/>
    </cofactor>
    <text evidence="8">Binds 1 zinc ion per subunit.</text>
</comment>
<dbReference type="STRING" id="561720.SAMN06275492_1136"/>
<comment type="similarity">
    <text evidence="1">Belongs to the cytidine and deoxycytidylate deaminase family. ADAT2 subfamily.</text>
</comment>
<dbReference type="InterPro" id="IPR002125">
    <property type="entry name" value="CMP_dCMP_dom"/>
</dbReference>
<comment type="catalytic activity">
    <reaction evidence="7 8">
        <text>adenosine(34) in tRNA + H2O + H(+) = inosine(34) in tRNA + NH4(+)</text>
        <dbReference type="Rhea" id="RHEA:43168"/>
        <dbReference type="Rhea" id="RHEA-COMP:10373"/>
        <dbReference type="Rhea" id="RHEA-COMP:10374"/>
        <dbReference type="ChEBI" id="CHEBI:15377"/>
        <dbReference type="ChEBI" id="CHEBI:15378"/>
        <dbReference type="ChEBI" id="CHEBI:28938"/>
        <dbReference type="ChEBI" id="CHEBI:74411"/>
        <dbReference type="ChEBI" id="CHEBI:82852"/>
        <dbReference type="EC" id="3.5.4.33"/>
    </reaction>
</comment>
<comment type="function">
    <text evidence="8">Catalyzes the deamination of adenosine to inosine at the wobble position 34 of tRNA(Arg2).</text>
</comment>
<dbReference type="InterPro" id="IPR058535">
    <property type="entry name" value="MafB19-deam"/>
</dbReference>
<dbReference type="InterPro" id="IPR028883">
    <property type="entry name" value="tRNA_aden_deaminase"/>
</dbReference>
<dbReference type="Pfam" id="PF14437">
    <property type="entry name" value="MafB19-deam"/>
    <property type="match status" value="1"/>
</dbReference>
<dbReference type="EMBL" id="FXBB01000013">
    <property type="protein sequence ID" value="SMG28357.1"/>
    <property type="molecule type" value="Genomic_DNA"/>
</dbReference>
<accession>A0A1X7JJR1</accession>
<dbReference type="Proteomes" id="UP000193355">
    <property type="component" value="Unassembled WGS sequence"/>
</dbReference>
<proteinExistence type="inferred from homology"/>
<dbReference type="InterPro" id="IPR016193">
    <property type="entry name" value="Cytidine_deaminase-like"/>
</dbReference>
<feature type="binding site" evidence="8">
    <location>
        <position position="84"/>
    </location>
    <ligand>
        <name>Zn(2+)</name>
        <dbReference type="ChEBI" id="CHEBI:29105"/>
        <note>catalytic</note>
    </ligand>
</feature>
<feature type="active site" description="Proton donor" evidence="8">
    <location>
        <position position="56"/>
    </location>
</feature>
<sequence length="159" mass="17851">MEDRLKKYMTEALKEAELAASEGDIPVGAVVVWKDQVIGRGRNKRRLHHDPTAHAEIVAIREAGEFLKSWNLSDCELYVTLEPCPMCAGAIVQSRIRRLVYGCADPKAGASGTLYDITSDTRLNHRCETLSGVEENRCKKILQDFFILCRSKRTKKSPS</sequence>
<dbReference type="GO" id="GO:0008270">
    <property type="term" value="F:zinc ion binding"/>
    <property type="evidence" value="ECO:0007669"/>
    <property type="project" value="UniProtKB-UniRule"/>
</dbReference>
<organism evidence="10 11">
    <name type="scientific">Dethiosulfovibrio salsuginis</name>
    <dbReference type="NCBI Taxonomy" id="561720"/>
    <lineage>
        <taxon>Bacteria</taxon>
        <taxon>Thermotogati</taxon>
        <taxon>Synergistota</taxon>
        <taxon>Synergistia</taxon>
        <taxon>Synergistales</taxon>
        <taxon>Dethiosulfovibrionaceae</taxon>
        <taxon>Dethiosulfovibrio</taxon>
    </lineage>
</organism>
<dbReference type="PROSITE" id="PS00903">
    <property type="entry name" value="CYT_DCMP_DEAMINASES_1"/>
    <property type="match status" value="1"/>
</dbReference>
<reference evidence="11" key="1">
    <citation type="submission" date="2017-04" db="EMBL/GenBank/DDBJ databases">
        <authorList>
            <person name="Varghese N."/>
            <person name="Submissions S."/>
        </authorList>
    </citation>
    <scope>NUCLEOTIDE SEQUENCE [LARGE SCALE GENOMIC DNA]</scope>
    <source>
        <strain evidence="11">USBA 82</strain>
    </source>
</reference>
<gene>
    <name evidence="8" type="primary">tadA</name>
    <name evidence="10" type="ORF">SAMN06275492_1136</name>
</gene>
<dbReference type="PROSITE" id="PS51747">
    <property type="entry name" value="CYT_DCMP_DEAMINASES_2"/>
    <property type="match status" value="1"/>
</dbReference>
<keyword evidence="3 8" id="KW-0819">tRNA processing</keyword>
<feature type="domain" description="CMP/dCMP-type deaminase" evidence="9">
    <location>
        <begin position="3"/>
        <end position="130"/>
    </location>
</feature>
<dbReference type="HAMAP" id="MF_00972">
    <property type="entry name" value="tRNA_aden_deaminase"/>
    <property type="match status" value="1"/>
</dbReference>
<evidence type="ECO:0000313" key="11">
    <source>
        <dbReference type="Proteomes" id="UP000193355"/>
    </source>
</evidence>
<dbReference type="CDD" id="cd01285">
    <property type="entry name" value="nucleoside_deaminase"/>
    <property type="match status" value="1"/>
</dbReference>
<evidence type="ECO:0000256" key="6">
    <source>
        <dbReference type="ARBA" id="ARBA00022833"/>
    </source>
</evidence>
<evidence type="ECO:0000256" key="8">
    <source>
        <dbReference type="HAMAP-Rule" id="MF_00972"/>
    </source>
</evidence>
<keyword evidence="5 8" id="KW-0378">Hydrolase</keyword>
<dbReference type="Gene3D" id="3.40.140.10">
    <property type="entry name" value="Cytidine Deaminase, domain 2"/>
    <property type="match status" value="1"/>
</dbReference>
<comment type="subunit">
    <text evidence="2 8">Homodimer.</text>
</comment>
<evidence type="ECO:0000313" key="10">
    <source>
        <dbReference type="EMBL" id="SMG28357.1"/>
    </source>
</evidence>
<dbReference type="OrthoDB" id="9802676at2"/>
<name>A0A1X7JJR1_9BACT</name>
<keyword evidence="4 8" id="KW-0479">Metal-binding</keyword>
<protein>
    <recommendedName>
        <fullName evidence="8">tRNA-specific adenosine deaminase</fullName>
        <ecNumber evidence="8">3.5.4.33</ecNumber>
    </recommendedName>
</protein>
<dbReference type="NCBIfam" id="NF008113">
    <property type="entry name" value="PRK10860.1"/>
    <property type="match status" value="1"/>
</dbReference>
<dbReference type="AlphaFoldDB" id="A0A1X7JJR1"/>
<keyword evidence="6 8" id="KW-0862">Zinc</keyword>
<evidence type="ECO:0000256" key="3">
    <source>
        <dbReference type="ARBA" id="ARBA00022694"/>
    </source>
</evidence>